<proteinExistence type="predicted"/>
<sequence length="372" mass="41677">MPPLSTDLTHYCRPCLRRLHLQQTRSFTTTPARRKHGPLPVFHPTPSPALDALLATFRANVFLPSHLILPQRDLLYKKSNHALLTSDEPATVRLGDEVLQLQPLDKRRDEPATRRSFATVVRLMGESGDWGNMAGFLEGLKVARRKLAPWQVEKMVRRANEGGRMGVVYEVLRRVERTGVGLWDVGVCREVMRGAVVKGVEGGWGGEGVDRGVRYAEDVWELMWDPRHVEGQEKVGMNPRGRPEIVGVLLLMHAVKVVRLGGGKDEGGMVEKYAEMMLKRWENSRGDMAVDTQDWSNANYKLLTWAPVWHGVKMARQVVGAGSPLGKRLGEKLSQDLEPLIQKSHAIVLAHAPEEGTRRGLKMYEDIVQASS</sequence>
<dbReference type="AlphaFoldDB" id="A0A8H3GAE0"/>
<dbReference type="Proteomes" id="UP000664534">
    <property type="component" value="Unassembled WGS sequence"/>
</dbReference>
<protein>
    <submittedName>
        <fullName evidence="1">Uncharacterized protein</fullName>
    </submittedName>
</protein>
<reference evidence="1" key="1">
    <citation type="submission" date="2021-03" db="EMBL/GenBank/DDBJ databases">
        <authorList>
            <person name="Tagirdzhanova G."/>
        </authorList>
    </citation>
    <scope>NUCLEOTIDE SEQUENCE</scope>
</reference>
<dbReference type="EMBL" id="CAJPDT010000102">
    <property type="protein sequence ID" value="CAF9937814.1"/>
    <property type="molecule type" value="Genomic_DNA"/>
</dbReference>
<accession>A0A8H3GAE0</accession>
<gene>
    <name evidence="1" type="ORF">IMSHALPRED_000557</name>
</gene>
<evidence type="ECO:0000313" key="2">
    <source>
        <dbReference type="Proteomes" id="UP000664534"/>
    </source>
</evidence>
<comment type="caution">
    <text evidence="1">The sequence shown here is derived from an EMBL/GenBank/DDBJ whole genome shotgun (WGS) entry which is preliminary data.</text>
</comment>
<organism evidence="1 2">
    <name type="scientific">Imshaugia aleurites</name>
    <dbReference type="NCBI Taxonomy" id="172621"/>
    <lineage>
        <taxon>Eukaryota</taxon>
        <taxon>Fungi</taxon>
        <taxon>Dikarya</taxon>
        <taxon>Ascomycota</taxon>
        <taxon>Pezizomycotina</taxon>
        <taxon>Lecanoromycetes</taxon>
        <taxon>OSLEUM clade</taxon>
        <taxon>Lecanoromycetidae</taxon>
        <taxon>Lecanorales</taxon>
        <taxon>Lecanorineae</taxon>
        <taxon>Parmeliaceae</taxon>
        <taxon>Imshaugia</taxon>
    </lineage>
</organism>
<evidence type="ECO:0000313" key="1">
    <source>
        <dbReference type="EMBL" id="CAF9937814.1"/>
    </source>
</evidence>
<dbReference type="OrthoDB" id="5405126at2759"/>
<name>A0A8H3GAE0_9LECA</name>
<keyword evidence="2" id="KW-1185">Reference proteome</keyword>